<dbReference type="FunFam" id="2.40.10.10:FF:000034">
    <property type="entry name" value="Eupolytin"/>
    <property type="match status" value="1"/>
</dbReference>
<evidence type="ECO:0000313" key="9">
    <source>
        <dbReference type="EMBL" id="CAB3242633.1"/>
    </source>
</evidence>
<comment type="similarity">
    <text evidence="1">Belongs to the peptidase S1 family.</text>
</comment>
<evidence type="ECO:0000256" key="3">
    <source>
        <dbReference type="ARBA" id="ARBA00022801"/>
    </source>
</evidence>
<dbReference type="InterPro" id="IPR050430">
    <property type="entry name" value="Peptidase_S1"/>
</dbReference>
<proteinExistence type="inferred from homology"/>
<evidence type="ECO:0000256" key="1">
    <source>
        <dbReference type="ARBA" id="ARBA00007664"/>
    </source>
</evidence>
<keyword evidence="7" id="KW-0732">Signal</keyword>
<evidence type="ECO:0000256" key="7">
    <source>
        <dbReference type="SAM" id="SignalP"/>
    </source>
</evidence>
<evidence type="ECO:0000256" key="2">
    <source>
        <dbReference type="ARBA" id="ARBA00022670"/>
    </source>
</evidence>
<evidence type="ECO:0000256" key="5">
    <source>
        <dbReference type="ARBA" id="ARBA00023157"/>
    </source>
</evidence>
<dbReference type="GO" id="GO:0004252">
    <property type="term" value="F:serine-type endopeptidase activity"/>
    <property type="evidence" value="ECO:0007669"/>
    <property type="project" value="InterPro"/>
</dbReference>
<dbReference type="PROSITE" id="PS50240">
    <property type="entry name" value="TRYPSIN_DOM"/>
    <property type="match status" value="1"/>
</dbReference>
<dbReference type="Gene3D" id="2.40.10.10">
    <property type="entry name" value="Trypsin-like serine proteases"/>
    <property type="match status" value="1"/>
</dbReference>
<keyword evidence="3 6" id="KW-0378">Hydrolase</keyword>
<dbReference type="SUPFAM" id="SSF50494">
    <property type="entry name" value="Trypsin-like serine proteases"/>
    <property type="match status" value="1"/>
</dbReference>
<organism evidence="9 10">
    <name type="scientific">Arctia plantaginis</name>
    <name type="common">Wood tiger moth</name>
    <name type="synonym">Phalaena plantaginis</name>
    <dbReference type="NCBI Taxonomy" id="874455"/>
    <lineage>
        <taxon>Eukaryota</taxon>
        <taxon>Metazoa</taxon>
        <taxon>Ecdysozoa</taxon>
        <taxon>Arthropoda</taxon>
        <taxon>Hexapoda</taxon>
        <taxon>Insecta</taxon>
        <taxon>Pterygota</taxon>
        <taxon>Neoptera</taxon>
        <taxon>Endopterygota</taxon>
        <taxon>Lepidoptera</taxon>
        <taxon>Glossata</taxon>
        <taxon>Ditrysia</taxon>
        <taxon>Noctuoidea</taxon>
        <taxon>Erebidae</taxon>
        <taxon>Arctiinae</taxon>
        <taxon>Arctia</taxon>
    </lineage>
</organism>
<evidence type="ECO:0000256" key="4">
    <source>
        <dbReference type="ARBA" id="ARBA00022825"/>
    </source>
</evidence>
<dbReference type="PANTHER" id="PTHR24276">
    <property type="entry name" value="POLYSERASE-RELATED"/>
    <property type="match status" value="1"/>
</dbReference>
<keyword evidence="5" id="KW-1015">Disulfide bond</keyword>
<dbReference type="Pfam" id="PF00089">
    <property type="entry name" value="Trypsin"/>
    <property type="match status" value="1"/>
</dbReference>
<dbReference type="InterPro" id="IPR018114">
    <property type="entry name" value="TRYPSIN_HIS"/>
</dbReference>
<dbReference type="InterPro" id="IPR043504">
    <property type="entry name" value="Peptidase_S1_PA_chymotrypsin"/>
</dbReference>
<dbReference type="InterPro" id="IPR001314">
    <property type="entry name" value="Peptidase_S1A"/>
</dbReference>
<dbReference type="SMART" id="SM00020">
    <property type="entry name" value="Tryp_SPc"/>
    <property type="match status" value="1"/>
</dbReference>
<feature type="signal peptide" evidence="7">
    <location>
        <begin position="1"/>
        <end position="16"/>
    </location>
</feature>
<dbReference type="PRINTS" id="PR00722">
    <property type="entry name" value="CHYMOTRYPSIN"/>
</dbReference>
<evidence type="ECO:0000256" key="6">
    <source>
        <dbReference type="RuleBase" id="RU363034"/>
    </source>
</evidence>
<keyword evidence="4 6" id="KW-0720">Serine protease</keyword>
<dbReference type="InterPro" id="IPR033116">
    <property type="entry name" value="TRYPSIN_SER"/>
</dbReference>
<sequence>MLCVAIILIAIISCGAREIQDATKAGDFNLTAVLFAPLPPATDTRIIGGSPTNIESFPFTVQILNSGQFVCGGSILTIRHILSAAHCFVEMNTGRPLRASLFSIRAEATFLNEAGRVHRASTIIIHREYNHATVDHDVAVMVLRSNLRLNTRSQRARIPLQGNTVADNGTVVVVGWGRTRANVAQSSNVLNQVSVRIVNRAICRQRYLIHANLFVSDNMICAGLLDIGGADACQGDSGGPLIYNGSIVGITSWGVRCADPILPGVYTEVSRYSSWINDTVTRFNGSPRSQAGVAAVLMSLMFLIFSV</sequence>
<evidence type="ECO:0000259" key="8">
    <source>
        <dbReference type="PROSITE" id="PS50240"/>
    </source>
</evidence>
<reference evidence="9 10" key="1">
    <citation type="submission" date="2020-04" db="EMBL/GenBank/DDBJ databases">
        <authorList>
            <person name="Wallbank WR R."/>
            <person name="Pardo Diaz C."/>
            <person name="Kozak K."/>
            <person name="Martin S."/>
            <person name="Jiggins C."/>
            <person name="Moest M."/>
            <person name="Warren A I."/>
            <person name="Byers J.R.P. K."/>
            <person name="Montejo-Kovacevich G."/>
            <person name="Yen C E."/>
        </authorList>
    </citation>
    <scope>NUCLEOTIDE SEQUENCE [LARGE SCALE GENOMIC DNA]</scope>
</reference>
<name>A0A8S1A342_ARCPL</name>
<dbReference type="InterPro" id="IPR009003">
    <property type="entry name" value="Peptidase_S1_PA"/>
</dbReference>
<protein>
    <recommendedName>
        <fullName evidence="8">Peptidase S1 domain-containing protein</fullName>
    </recommendedName>
</protein>
<dbReference type="PROSITE" id="PS00135">
    <property type="entry name" value="TRYPSIN_SER"/>
    <property type="match status" value="1"/>
</dbReference>
<feature type="domain" description="Peptidase S1" evidence="8">
    <location>
        <begin position="46"/>
        <end position="281"/>
    </location>
</feature>
<feature type="chain" id="PRO_5035761985" description="Peptidase S1 domain-containing protein" evidence="7">
    <location>
        <begin position="17"/>
        <end position="307"/>
    </location>
</feature>
<dbReference type="PANTHER" id="PTHR24276:SF91">
    <property type="entry name" value="AT26814P-RELATED"/>
    <property type="match status" value="1"/>
</dbReference>
<comment type="caution">
    <text evidence="9">The sequence shown here is derived from an EMBL/GenBank/DDBJ whole genome shotgun (WGS) entry which is preliminary data.</text>
</comment>
<dbReference type="EMBL" id="CADEBC010000518">
    <property type="protein sequence ID" value="CAB3242633.1"/>
    <property type="molecule type" value="Genomic_DNA"/>
</dbReference>
<dbReference type="AlphaFoldDB" id="A0A8S1A342"/>
<dbReference type="GO" id="GO:0006508">
    <property type="term" value="P:proteolysis"/>
    <property type="evidence" value="ECO:0007669"/>
    <property type="project" value="UniProtKB-KW"/>
</dbReference>
<keyword evidence="10" id="KW-1185">Reference proteome</keyword>
<accession>A0A8S1A342</accession>
<dbReference type="OrthoDB" id="10002959at2759"/>
<evidence type="ECO:0000313" key="10">
    <source>
        <dbReference type="Proteomes" id="UP000494106"/>
    </source>
</evidence>
<dbReference type="Proteomes" id="UP000494106">
    <property type="component" value="Unassembled WGS sequence"/>
</dbReference>
<dbReference type="PROSITE" id="PS00134">
    <property type="entry name" value="TRYPSIN_HIS"/>
    <property type="match status" value="1"/>
</dbReference>
<keyword evidence="2 6" id="KW-0645">Protease</keyword>
<dbReference type="CDD" id="cd00190">
    <property type="entry name" value="Tryp_SPc"/>
    <property type="match status" value="1"/>
</dbReference>
<gene>
    <name evidence="9" type="ORF">APLA_LOCUS9102</name>
</gene>
<dbReference type="InterPro" id="IPR001254">
    <property type="entry name" value="Trypsin_dom"/>
</dbReference>